<comment type="caution">
    <text evidence="15">The sequence shown here is derived from an EMBL/GenBank/DDBJ whole genome shotgun (WGS) entry which is preliminary data.</text>
</comment>
<dbReference type="PANTHER" id="PTHR46300">
    <property type="entry name" value="P450, PUTATIVE (EUROFUNG)-RELATED-RELATED"/>
    <property type="match status" value="1"/>
</dbReference>
<evidence type="ECO:0000256" key="10">
    <source>
        <dbReference type="ARBA" id="ARBA00023004"/>
    </source>
</evidence>
<dbReference type="PRINTS" id="PR00463">
    <property type="entry name" value="EP450I"/>
</dbReference>
<evidence type="ECO:0000313" key="15">
    <source>
        <dbReference type="EMBL" id="KAK7681342.1"/>
    </source>
</evidence>
<name>A0AAW0FVN0_9APHY</name>
<dbReference type="InterPro" id="IPR050364">
    <property type="entry name" value="Cytochrome_P450_fung"/>
</dbReference>
<evidence type="ECO:0000256" key="5">
    <source>
        <dbReference type="ARBA" id="ARBA00022617"/>
    </source>
</evidence>
<evidence type="ECO:0000256" key="14">
    <source>
        <dbReference type="RuleBase" id="RU000461"/>
    </source>
</evidence>
<comment type="subcellular location">
    <subcellularLocation>
        <location evidence="2">Membrane</location>
        <topology evidence="2">Single-pass membrane protein</topology>
    </subcellularLocation>
</comment>
<keyword evidence="16" id="KW-1185">Reference proteome</keyword>
<keyword evidence="11 14" id="KW-0503">Monooxygenase</keyword>
<accession>A0AAW0FVN0</accession>
<evidence type="ECO:0000256" key="4">
    <source>
        <dbReference type="ARBA" id="ARBA00010617"/>
    </source>
</evidence>
<dbReference type="InterPro" id="IPR001128">
    <property type="entry name" value="Cyt_P450"/>
</dbReference>
<evidence type="ECO:0000256" key="1">
    <source>
        <dbReference type="ARBA" id="ARBA00001971"/>
    </source>
</evidence>
<comment type="cofactor">
    <cofactor evidence="1 13">
        <name>heme</name>
        <dbReference type="ChEBI" id="CHEBI:30413"/>
    </cofactor>
</comment>
<keyword evidence="10 13" id="KW-0408">Iron</keyword>
<organism evidence="15 16">
    <name type="scientific">Cerrena zonata</name>
    <dbReference type="NCBI Taxonomy" id="2478898"/>
    <lineage>
        <taxon>Eukaryota</taxon>
        <taxon>Fungi</taxon>
        <taxon>Dikarya</taxon>
        <taxon>Basidiomycota</taxon>
        <taxon>Agaricomycotina</taxon>
        <taxon>Agaricomycetes</taxon>
        <taxon>Polyporales</taxon>
        <taxon>Cerrenaceae</taxon>
        <taxon>Cerrena</taxon>
    </lineage>
</organism>
<evidence type="ECO:0000256" key="2">
    <source>
        <dbReference type="ARBA" id="ARBA00004167"/>
    </source>
</evidence>
<evidence type="ECO:0000256" key="9">
    <source>
        <dbReference type="ARBA" id="ARBA00023002"/>
    </source>
</evidence>
<keyword evidence="6" id="KW-0812">Transmembrane</keyword>
<proteinExistence type="inferred from homology"/>
<keyword evidence="7 13" id="KW-0479">Metal-binding</keyword>
<dbReference type="Gene3D" id="1.10.630.10">
    <property type="entry name" value="Cytochrome P450"/>
    <property type="match status" value="1"/>
</dbReference>
<comment type="pathway">
    <text evidence="3">Secondary metabolite biosynthesis.</text>
</comment>
<dbReference type="InterPro" id="IPR036396">
    <property type="entry name" value="Cyt_P450_sf"/>
</dbReference>
<evidence type="ECO:0000313" key="16">
    <source>
        <dbReference type="Proteomes" id="UP001385951"/>
    </source>
</evidence>
<dbReference type="InterPro" id="IPR002401">
    <property type="entry name" value="Cyt_P450_E_grp-I"/>
</dbReference>
<keyword evidence="12" id="KW-0472">Membrane</keyword>
<dbReference type="PROSITE" id="PS00086">
    <property type="entry name" value="CYTOCHROME_P450"/>
    <property type="match status" value="1"/>
</dbReference>
<keyword evidence="8" id="KW-1133">Transmembrane helix</keyword>
<reference evidence="15 16" key="1">
    <citation type="submission" date="2022-09" db="EMBL/GenBank/DDBJ databases">
        <authorList>
            <person name="Palmer J.M."/>
        </authorList>
    </citation>
    <scope>NUCLEOTIDE SEQUENCE [LARGE SCALE GENOMIC DNA]</scope>
    <source>
        <strain evidence="15 16">DSM 7382</strain>
    </source>
</reference>
<protein>
    <recommendedName>
        <fullName evidence="17">Cytochrome P450</fullName>
    </recommendedName>
</protein>
<dbReference type="Pfam" id="PF00067">
    <property type="entry name" value="p450"/>
    <property type="match status" value="1"/>
</dbReference>
<evidence type="ECO:0000256" key="12">
    <source>
        <dbReference type="ARBA" id="ARBA00023136"/>
    </source>
</evidence>
<keyword evidence="9 14" id="KW-0560">Oxidoreductase</keyword>
<evidence type="ECO:0000256" key="13">
    <source>
        <dbReference type="PIRSR" id="PIRSR602401-1"/>
    </source>
</evidence>
<dbReference type="GO" id="GO:0004497">
    <property type="term" value="F:monooxygenase activity"/>
    <property type="evidence" value="ECO:0007669"/>
    <property type="project" value="UniProtKB-KW"/>
</dbReference>
<dbReference type="PANTHER" id="PTHR46300:SF7">
    <property type="entry name" value="P450, PUTATIVE (EUROFUNG)-RELATED"/>
    <property type="match status" value="1"/>
</dbReference>
<evidence type="ECO:0000256" key="7">
    <source>
        <dbReference type="ARBA" id="ARBA00022723"/>
    </source>
</evidence>
<gene>
    <name evidence="15" type="ORF">QCA50_015433</name>
</gene>
<dbReference type="CDD" id="cd11065">
    <property type="entry name" value="CYP64-like"/>
    <property type="match status" value="1"/>
</dbReference>
<dbReference type="SUPFAM" id="SSF48264">
    <property type="entry name" value="Cytochrome P450"/>
    <property type="match status" value="1"/>
</dbReference>
<sequence length="512" mass="58197">MQPALLFVIFLAYFLLLKWMKRFAKPALPLPPGPKGYPIIGNLLDIPSVTPWRTFAKWSKVYGDVMYLELSRQPTIVLNSAKAAFDLLEKRSDIYSDRQVSLIAKLLSWDWNIGLMPYSQKWRAHRREFHQIFNQREMPKFHSIQLRECRAFLQRLVGSPSNLDQHIRHLFTAIILKITYDMDIADIQDDYVRLVREAVLGLSVMAVPGAFWVNYFPFLRFIPAWFPGFPLRKMVDYYRPIVETMRSKPFDKIQQEVDEGKANPSVTASLIERLQRRSGGIALSPTDDELARNVTGIAYAAAADTTASATQSFMIAMSLYPDVQRKAQEELDRVVGSSRLPDFGDHDGLVYIQAIALEAMRWMVVTPLGGTHRVTADDEYRGFFIPNGTSVMPNIWAMLHNPDDYPEPMAFKPERYIKDGKLDPSVRDPLTLAFGFGRRICPGRYLAIGSLFITIASVLHTFNIEPTMSEDGRVFDPFSSVVSGVVSSPEYVPCKVTPRSDKAKQLIQESSI</sequence>
<dbReference type="GO" id="GO:0016020">
    <property type="term" value="C:membrane"/>
    <property type="evidence" value="ECO:0007669"/>
    <property type="project" value="UniProtKB-SubCell"/>
</dbReference>
<dbReference type="GO" id="GO:0020037">
    <property type="term" value="F:heme binding"/>
    <property type="evidence" value="ECO:0007669"/>
    <property type="project" value="InterPro"/>
</dbReference>
<dbReference type="AlphaFoldDB" id="A0AAW0FVN0"/>
<keyword evidence="5 13" id="KW-0349">Heme</keyword>
<dbReference type="Proteomes" id="UP001385951">
    <property type="component" value="Unassembled WGS sequence"/>
</dbReference>
<evidence type="ECO:0008006" key="17">
    <source>
        <dbReference type="Google" id="ProtNLM"/>
    </source>
</evidence>
<evidence type="ECO:0000256" key="11">
    <source>
        <dbReference type="ARBA" id="ARBA00023033"/>
    </source>
</evidence>
<comment type="similarity">
    <text evidence="4 14">Belongs to the cytochrome P450 family.</text>
</comment>
<dbReference type="InterPro" id="IPR017972">
    <property type="entry name" value="Cyt_P450_CS"/>
</dbReference>
<evidence type="ECO:0000256" key="6">
    <source>
        <dbReference type="ARBA" id="ARBA00022692"/>
    </source>
</evidence>
<evidence type="ECO:0000256" key="3">
    <source>
        <dbReference type="ARBA" id="ARBA00005179"/>
    </source>
</evidence>
<dbReference type="EMBL" id="JASBNA010000041">
    <property type="protein sequence ID" value="KAK7681342.1"/>
    <property type="molecule type" value="Genomic_DNA"/>
</dbReference>
<feature type="binding site" description="axial binding residue" evidence="13">
    <location>
        <position position="441"/>
    </location>
    <ligand>
        <name>heme</name>
        <dbReference type="ChEBI" id="CHEBI:30413"/>
    </ligand>
    <ligandPart>
        <name>Fe</name>
        <dbReference type="ChEBI" id="CHEBI:18248"/>
    </ligandPart>
</feature>
<dbReference type="GO" id="GO:0016705">
    <property type="term" value="F:oxidoreductase activity, acting on paired donors, with incorporation or reduction of molecular oxygen"/>
    <property type="evidence" value="ECO:0007669"/>
    <property type="project" value="InterPro"/>
</dbReference>
<evidence type="ECO:0000256" key="8">
    <source>
        <dbReference type="ARBA" id="ARBA00022989"/>
    </source>
</evidence>
<dbReference type="GO" id="GO:0005506">
    <property type="term" value="F:iron ion binding"/>
    <property type="evidence" value="ECO:0007669"/>
    <property type="project" value="InterPro"/>
</dbReference>